<accession>A0A978VR70</accession>
<dbReference type="AlphaFoldDB" id="A0A978VR70"/>
<evidence type="ECO:0000313" key="1">
    <source>
        <dbReference type="EMBL" id="KAH7538045.1"/>
    </source>
</evidence>
<protein>
    <submittedName>
        <fullName evidence="1">Uncharacterized protein</fullName>
    </submittedName>
</protein>
<reference evidence="1" key="1">
    <citation type="journal article" date="2021" name="Front. Plant Sci.">
        <title>Chromosome-Scale Genome Assembly for Chinese Sour Jujube and Insights Into Its Genome Evolution and Domestication Signature.</title>
        <authorList>
            <person name="Shen L.-Y."/>
            <person name="Luo H."/>
            <person name="Wang X.-L."/>
            <person name="Wang X.-M."/>
            <person name="Qiu X.-J."/>
            <person name="Liu H."/>
            <person name="Zhou S.-S."/>
            <person name="Jia K.-H."/>
            <person name="Nie S."/>
            <person name="Bao Y.-T."/>
            <person name="Zhang R.-G."/>
            <person name="Yun Q.-Z."/>
            <person name="Chai Y.-H."/>
            <person name="Lu J.-Y."/>
            <person name="Li Y."/>
            <person name="Zhao S.-W."/>
            <person name="Mao J.-F."/>
            <person name="Jia S.-G."/>
            <person name="Mao Y.-M."/>
        </authorList>
    </citation>
    <scope>NUCLEOTIDE SEQUENCE</scope>
    <source>
        <strain evidence="1">AT0</strain>
        <tissue evidence="1">Leaf</tissue>
    </source>
</reference>
<comment type="caution">
    <text evidence="1">The sequence shown here is derived from an EMBL/GenBank/DDBJ whole genome shotgun (WGS) entry which is preliminary data.</text>
</comment>
<gene>
    <name evidence="1" type="ORF">FEM48_Zijuj03G0157600</name>
</gene>
<sequence length="156" mass="17669">MLLLAQVPGWPAIAFSPEGADHANQLQDKCSHKNFVGPSTIEDIRYYGHKLWLMSKPCYFWHKSQVGQPLLSPLKIKFASIVEEVKIVKRKQHLDEEGLPPLSARQLEILNNLKSLYFATPPCVKMLEENDASSYALVPLDIRKPETPMVDQSTNI</sequence>
<dbReference type="EMBL" id="JAEACU010000003">
    <property type="protein sequence ID" value="KAH7538045.1"/>
    <property type="molecule type" value="Genomic_DNA"/>
</dbReference>
<dbReference type="Proteomes" id="UP000813462">
    <property type="component" value="Unassembled WGS sequence"/>
</dbReference>
<proteinExistence type="predicted"/>
<name>A0A978VR70_ZIZJJ</name>
<evidence type="ECO:0000313" key="2">
    <source>
        <dbReference type="Proteomes" id="UP000813462"/>
    </source>
</evidence>
<organism evidence="1 2">
    <name type="scientific">Ziziphus jujuba var. spinosa</name>
    <dbReference type="NCBI Taxonomy" id="714518"/>
    <lineage>
        <taxon>Eukaryota</taxon>
        <taxon>Viridiplantae</taxon>
        <taxon>Streptophyta</taxon>
        <taxon>Embryophyta</taxon>
        <taxon>Tracheophyta</taxon>
        <taxon>Spermatophyta</taxon>
        <taxon>Magnoliopsida</taxon>
        <taxon>eudicotyledons</taxon>
        <taxon>Gunneridae</taxon>
        <taxon>Pentapetalae</taxon>
        <taxon>rosids</taxon>
        <taxon>fabids</taxon>
        <taxon>Rosales</taxon>
        <taxon>Rhamnaceae</taxon>
        <taxon>Paliureae</taxon>
        <taxon>Ziziphus</taxon>
    </lineage>
</organism>